<dbReference type="Gene3D" id="3.30.70.1660">
    <property type="match status" value="1"/>
</dbReference>
<dbReference type="RefSeq" id="WP_120258140.1">
    <property type="nucleotide sequence ID" value="NZ_RAPY01000001.1"/>
</dbReference>
<accession>A0A420BI89</accession>
<protein>
    <submittedName>
        <fullName evidence="4">Peptide chain release factor</fullName>
    </submittedName>
</protein>
<dbReference type="InterPro" id="IPR000352">
    <property type="entry name" value="Pep_chain_release_fac_I"/>
</dbReference>
<feature type="domain" description="Prokaryotic-type class I peptide chain release factors" evidence="3">
    <location>
        <begin position="117"/>
        <end position="133"/>
    </location>
</feature>
<dbReference type="InterPro" id="IPR045853">
    <property type="entry name" value="Pep_chain_release_fac_I_sf"/>
</dbReference>
<dbReference type="AlphaFoldDB" id="A0A420BI89"/>
<dbReference type="EMBL" id="RAPY01000001">
    <property type="protein sequence ID" value="RKE56474.1"/>
    <property type="molecule type" value="Genomic_DNA"/>
</dbReference>
<dbReference type="PROSITE" id="PS00745">
    <property type="entry name" value="RF_PROK_I"/>
    <property type="match status" value="1"/>
</dbReference>
<organism evidence="4 5">
    <name type="scientific">Sphingobacterium detergens</name>
    <dbReference type="NCBI Taxonomy" id="1145106"/>
    <lineage>
        <taxon>Bacteria</taxon>
        <taxon>Pseudomonadati</taxon>
        <taxon>Bacteroidota</taxon>
        <taxon>Sphingobacteriia</taxon>
        <taxon>Sphingobacteriales</taxon>
        <taxon>Sphingobacteriaceae</taxon>
        <taxon>Sphingobacterium</taxon>
    </lineage>
</organism>
<dbReference type="Pfam" id="PF00472">
    <property type="entry name" value="RF-1"/>
    <property type="match status" value="1"/>
</dbReference>
<dbReference type="PANTHER" id="PTHR43804:SF7">
    <property type="entry name" value="LD18447P"/>
    <property type="match status" value="1"/>
</dbReference>
<gene>
    <name evidence="4" type="ORF">DFQ12_1338</name>
</gene>
<comment type="similarity">
    <text evidence="1">Belongs to the prokaryotic/mitochondrial release factor family.</text>
</comment>
<dbReference type="GO" id="GO:0003747">
    <property type="term" value="F:translation release factor activity"/>
    <property type="evidence" value="ECO:0007669"/>
    <property type="project" value="InterPro"/>
</dbReference>
<dbReference type="OrthoDB" id="9815709at2"/>
<keyword evidence="2" id="KW-0488">Methylation</keyword>
<evidence type="ECO:0000313" key="4">
    <source>
        <dbReference type="EMBL" id="RKE56474.1"/>
    </source>
</evidence>
<evidence type="ECO:0000256" key="2">
    <source>
        <dbReference type="ARBA" id="ARBA00022481"/>
    </source>
</evidence>
<dbReference type="InterPro" id="IPR050057">
    <property type="entry name" value="Prokaryotic/Mito_RF"/>
</dbReference>
<reference evidence="4 5" key="1">
    <citation type="submission" date="2018-09" db="EMBL/GenBank/DDBJ databases">
        <title>Genomic Encyclopedia of Type Strains, Phase III (KMG-III): the genomes of soil and plant-associated and newly described type strains.</title>
        <authorList>
            <person name="Whitman W."/>
        </authorList>
    </citation>
    <scope>NUCLEOTIDE SEQUENCE [LARGE SCALE GENOMIC DNA]</scope>
    <source>
        <strain evidence="4 5">CECT 7938</strain>
    </source>
</reference>
<dbReference type="Proteomes" id="UP000286246">
    <property type="component" value="Unassembled WGS sequence"/>
</dbReference>
<comment type="caution">
    <text evidence="4">The sequence shown here is derived from an EMBL/GenBank/DDBJ whole genome shotgun (WGS) entry which is preliminary data.</text>
</comment>
<evidence type="ECO:0000259" key="3">
    <source>
        <dbReference type="PROSITE" id="PS00745"/>
    </source>
</evidence>
<name>A0A420BI89_SPHD1</name>
<evidence type="ECO:0000313" key="5">
    <source>
        <dbReference type="Proteomes" id="UP000286246"/>
    </source>
</evidence>
<dbReference type="InterPro" id="IPR017509">
    <property type="entry name" value="PrfH"/>
</dbReference>
<dbReference type="NCBIfam" id="TIGR03072">
    <property type="entry name" value="release_prfH"/>
    <property type="match status" value="1"/>
</dbReference>
<keyword evidence="5" id="KW-1185">Reference proteome</keyword>
<proteinExistence type="inferred from homology"/>
<dbReference type="PANTHER" id="PTHR43804">
    <property type="entry name" value="LD18447P"/>
    <property type="match status" value="1"/>
</dbReference>
<dbReference type="Gene3D" id="3.30.160.20">
    <property type="match status" value="1"/>
</dbReference>
<dbReference type="SUPFAM" id="SSF75620">
    <property type="entry name" value="Release factor"/>
    <property type="match status" value="1"/>
</dbReference>
<sequence length="206" mass="23594">MEKYILITSGRGPKECNLAVQLVLERMLAEADQYGVKVETVEVEKIDGLPCSFVLKLSGREIAVFMDRWIGTICWICQSPFRPNHRRKNWFVELKDWYPAKSVAQMNLKDVQFKTMRSSGAGGQHVNKVSSAVRATHLPTGLMVQVMDTRSQLQNREIAVLRLGEQLMALERLQKAAAENQRWKDQVAIERGNSKRIFFGPKFKEQ</sequence>
<evidence type="ECO:0000256" key="1">
    <source>
        <dbReference type="ARBA" id="ARBA00010835"/>
    </source>
</evidence>